<organism evidence="2 3">
    <name type="scientific">Dactylonectria estremocensis</name>
    <dbReference type="NCBI Taxonomy" id="1079267"/>
    <lineage>
        <taxon>Eukaryota</taxon>
        <taxon>Fungi</taxon>
        <taxon>Dikarya</taxon>
        <taxon>Ascomycota</taxon>
        <taxon>Pezizomycotina</taxon>
        <taxon>Sordariomycetes</taxon>
        <taxon>Hypocreomycetidae</taxon>
        <taxon>Hypocreales</taxon>
        <taxon>Nectriaceae</taxon>
        <taxon>Dactylonectria</taxon>
    </lineage>
</organism>
<feature type="compositionally biased region" description="Polar residues" evidence="1">
    <location>
        <begin position="110"/>
        <end position="121"/>
    </location>
</feature>
<name>A0A9P9D4W9_9HYPO</name>
<feature type="compositionally biased region" description="Low complexity" evidence="1">
    <location>
        <begin position="129"/>
        <end position="149"/>
    </location>
</feature>
<sequence length="208" mass="22966">MSEVRRVRDVTFNEEILYNPKDHPSPIKSHQHQQLQLQLPDHIETDSEDEVEFRGIRPIQPEGSRSEDIDDEEVYSTIEVAGDEQSHDDLDGLIEGLENIPYPTPRATGSKASSRASQDNSPARAPTLALSPGPTPASTPALASAPDLGYDGDPDLDTQQQPRRRRRQPKGQEPSRRSERAKDQEFRSSFFLGREGGKAASTIISAGA</sequence>
<evidence type="ECO:0000313" key="3">
    <source>
        <dbReference type="Proteomes" id="UP000717696"/>
    </source>
</evidence>
<dbReference type="AlphaFoldDB" id="A0A9P9D4W9"/>
<evidence type="ECO:0000256" key="1">
    <source>
        <dbReference type="SAM" id="MobiDB-lite"/>
    </source>
</evidence>
<proteinExistence type="predicted"/>
<keyword evidence="3" id="KW-1185">Reference proteome</keyword>
<feature type="compositionally biased region" description="Basic and acidic residues" evidence="1">
    <location>
        <begin position="173"/>
        <end position="186"/>
    </location>
</feature>
<feature type="region of interest" description="Disordered" evidence="1">
    <location>
        <begin position="44"/>
        <end position="208"/>
    </location>
</feature>
<reference evidence="2" key="1">
    <citation type="journal article" date="2021" name="Nat. Commun.">
        <title>Genetic determinants of endophytism in the Arabidopsis root mycobiome.</title>
        <authorList>
            <person name="Mesny F."/>
            <person name="Miyauchi S."/>
            <person name="Thiergart T."/>
            <person name="Pickel B."/>
            <person name="Atanasova L."/>
            <person name="Karlsson M."/>
            <person name="Huettel B."/>
            <person name="Barry K.W."/>
            <person name="Haridas S."/>
            <person name="Chen C."/>
            <person name="Bauer D."/>
            <person name="Andreopoulos W."/>
            <person name="Pangilinan J."/>
            <person name="LaButti K."/>
            <person name="Riley R."/>
            <person name="Lipzen A."/>
            <person name="Clum A."/>
            <person name="Drula E."/>
            <person name="Henrissat B."/>
            <person name="Kohler A."/>
            <person name="Grigoriev I.V."/>
            <person name="Martin F.M."/>
            <person name="Hacquard S."/>
        </authorList>
    </citation>
    <scope>NUCLEOTIDE SEQUENCE</scope>
    <source>
        <strain evidence="2">MPI-CAGE-AT-0021</strain>
    </source>
</reference>
<dbReference type="OrthoDB" id="5017987at2759"/>
<accession>A0A9P9D4W9</accession>
<protein>
    <submittedName>
        <fullName evidence="2">Uncharacterized protein</fullName>
    </submittedName>
</protein>
<dbReference type="Proteomes" id="UP000717696">
    <property type="component" value="Unassembled WGS sequence"/>
</dbReference>
<dbReference type="EMBL" id="JAGMUU010000049">
    <property type="protein sequence ID" value="KAH7112783.1"/>
    <property type="molecule type" value="Genomic_DNA"/>
</dbReference>
<gene>
    <name evidence="2" type="ORF">B0J13DRAFT_575356</name>
</gene>
<evidence type="ECO:0000313" key="2">
    <source>
        <dbReference type="EMBL" id="KAH7112783.1"/>
    </source>
</evidence>
<comment type="caution">
    <text evidence="2">The sequence shown here is derived from an EMBL/GenBank/DDBJ whole genome shotgun (WGS) entry which is preliminary data.</text>
</comment>